<organism evidence="13 14">
    <name type="scientific">Thalassotalea psychrophila</name>
    <dbReference type="NCBI Taxonomy" id="3065647"/>
    <lineage>
        <taxon>Bacteria</taxon>
        <taxon>Pseudomonadati</taxon>
        <taxon>Pseudomonadota</taxon>
        <taxon>Gammaproteobacteria</taxon>
        <taxon>Alteromonadales</taxon>
        <taxon>Colwelliaceae</taxon>
        <taxon>Thalassotalea</taxon>
    </lineage>
</organism>
<keyword evidence="4 12" id="KW-0328">Glycosyltransferase</keyword>
<evidence type="ECO:0000256" key="10">
    <source>
        <dbReference type="ARBA" id="ARBA00023136"/>
    </source>
</evidence>
<accession>A0ABY9TSB1</accession>
<evidence type="ECO:0000256" key="9">
    <source>
        <dbReference type="ARBA" id="ARBA00022989"/>
    </source>
</evidence>
<sequence length="353" mass="38688">MFDFSILIYPACTAFLFAFAAIKVIKPLALEFGLVDTPSARKKHSGNVPLIGGISIFLAVLAATTIWLPNTQELRLYLIASAMMVFIGAVDDKYDLSVGVRLVGQLIIASLMIYGVGAYIHDLGNLFAFGELDLGWFGIPFTYFAIIVAINAFNMIDGIDGLVGSLSINTFAGISILFILKGHEGYISYALILATAIFPYLLFNLGIPEGKSKKIFMGDAGSMFIGLSVVWLLSEGSQGELRSFNAITALYLTAIPLMDMLAIVIRRIKKGQSPFKPDRDHIHHILLRLGYNQRQTLVIISIMAALLTTIGILGEVYFVPESLMLALFLAIFGMYHSVLRSTKALNRFIKVSK</sequence>
<feature type="transmembrane region" description="Helical" evidence="12">
    <location>
        <begin position="246"/>
        <end position="265"/>
    </location>
</feature>
<feature type="transmembrane region" description="Helical" evidence="12">
    <location>
        <begin position="215"/>
        <end position="234"/>
    </location>
</feature>
<keyword evidence="11 12" id="KW-0464">Manganese</keyword>
<comment type="cofactor">
    <cofactor evidence="12">
        <name>Mn(2+)</name>
        <dbReference type="ChEBI" id="CHEBI:29035"/>
    </cofactor>
</comment>
<keyword evidence="10 12" id="KW-0472">Membrane</keyword>
<evidence type="ECO:0000256" key="5">
    <source>
        <dbReference type="ARBA" id="ARBA00022679"/>
    </source>
</evidence>
<proteinExistence type="inferred from homology"/>
<comment type="similarity">
    <text evidence="12">Belongs to the glycosyltransferase 4 family. WecA subfamily.</text>
</comment>
<dbReference type="RefSeq" id="WP_348390451.1">
    <property type="nucleotide sequence ID" value="NZ_CP134145.1"/>
</dbReference>
<dbReference type="InterPro" id="IPR012750">
    <property type="entry name" value="ECA_WecA-rel"/>
</dbReference>
<dbReference type="EC" id="2.7.8.33" evidence="12"/>
<dbReference type="PROSITE" id="PS01348">
    <property type="entry name" value="MRAY_2"/>
    <property type="match status" value="1"/>
</dbReference>
<evidence type="ECO:0000256" key="12">
    <source>
        <dbReference type="HAMAP-Rule" id="MF_02030"/>
    </source>
</evidence>
<feature type="transmembrane region" description="Helical" evidence="12">
    <location>
        <begin position="161"/>
        <end position="180"/>
    </location>
</feature>
<dbReference type="Proteomes" id="UP001258994">
    <property type="component" value="Chromosome"/>
</dbReference>
<reference evidence="14" key="1">
    <citation type="submission" date="2023-09" db="EMBL/GenBank/DDBJ databases">
        <authorList>
            <person name="Zhang C."/>
        </authorList>
    </citation>
    <scope>NUCLEOTIDE SEQUENCE [LARGE SCALE GENOMIC DNA]</scope>
    <source>
        <strain evidence="14">SQ149</strain>
    </source>
</reference>
<evidence type="ECO:0000256" key="11">
    <source>
        <dbReference type="ARBA" id="ARBA00023211"/>
    </source>
</evidence>
<protein>
    <recommendedName>
        <fullName evidence="12">Undecaprenyl-phosphate alpha-N-acetylglucosaminyl 1-phosphate transferase</fullName>
        <ecNumber evidence="12">2.7.8.33</ecNumber>
    </recommendedName>
    <alternativeName>
        <fullName evidence="12">UDP-GlcNAc:undecaprenyl-phosphate GlcNAc-1-phosphate transferase</fullName>
    </alternativeName>
    <alternativeName>
        <fullName evidence="12">Undecaprenyl-phosphate GlcNAc-1-phosphate transferase</fullName>
    </alternativeName>
</protein>
<comment type="cofactor">
    <cofactor evidence="12">
        <name>Mg(2+)</name>
        <dbReference type="ChEBI" id="CHEBI:18420"/>
    </cofactor>
</comment>
<name>A0ABY9TSB1_9GAMM</name>
<dbReference type="Pfam" id="PF00953">
    <property type="entry name" value="Glycos_transf_4"/>
    <property type="match status" value="1"/>
</dbReference>
<feature type="transmembrane region" description="Helical" evidence="12">
    <location>
        <begin position="46"/>
        <end position="68"/>
    </location>
</feature>
<keyword evidence="6 12" id="KW-0812">Transmembrane</keyword>
<feature type="transmembrane region" description="Helical" evidence="12">
    <location>
        <begin position="102"/>
        <end position="122"/>
    </location>
</feature>
<feature type="transmembrane region" description="Helical" evidence="12">
    <location>
        <begin position="186"/>
        <end position="203"/>
    </location>
</feature>
<keyword evidence="5 12" id="KW-0808">Transferase</keyword>
<evidence type="ECO:0000256" key="6">
    <source>
        <dbReference type="ARBA" id="ARBA00022692"/>
    </source>
</evidence>
<dbReference type="InterPro" id="IPR000715">
    <property type="entry name" value="Glycosyl_transferase_4"/>
</dbReference>
<keyword evidence="14" id="KW-1185">Reference proteome</keyword>
<feature type="transmembrane region" description="Helical" evidence="12">
    <location>
        <begin position="74"/>
        <end position="90"/>
    </location>
</feature>
<dbReference type="EMBL" id="CP134145">
    <property type="protein sequence ID" value="WNC71316.1"/>
    <property type="molecule type" value="Genomic_DNA"/>
</dbReference>
<dbReference type="NCBIfam" id="TIGR02380">
    <property type="entry name" value="ECA_wecA"/>
    <property type="match status" value="1"/>
</dbReference>
<evidence type="ECO:0000313" key="14">
    <source>
        <dbReference type="Proteomes" id="UP001258994"/>
    </source>
</evidence>
<evidence type="ECO:0000256" key="4">
    <source>
        <dbReference type="ARBA" id="ARBA00022676"/>
    </source>
</evidence>
<evidence type="ECO:0000256" key="1">
    <source>
        <dbReference type="ARBA" id="ARBA00004651"/>
    </source>
</evidence>
<dbReference type="CDD" id="cd06853">
    <property type="entry name" value="GT_WecA_like"/>
    <property type="match status" value="1"/>
</dbReference>
<comment type="function">
    <text evidence="12">Catalyzes the transfer of the GlcNAc-1-phosphate moiety from UDP-GlcNAc onto the carrier lipid undecaprenyl phosphate (C55-P), yielding GlcNAc-pyrophosphoryl-undecaprenyl (GlcNAc-PP-C55).</text>
</comment>
<evidence type="ECO:0000256" key="2">
    <source>
        <dbReference type="ARBA" id="ARBA00022475"/>
    </source>
</evidence>
<comment type="subcellular location">
    <subcellularLocation>
        <location evidence="12">Cell inner membrane</location>
        <topology evidence="12">Multi-pass membrane protein</topology>
    </subcellularLocation>
    <subcellularLocation>
        <location evidence="1">Cell membrane</location>
        <topology evidence="1">Multi-pass membrane protein</topology>
    </subcellularLocation>
</comment>
<evidence type="ECO:0000256" key="3">
    <source>
        <dbReference type="ARBA" id="ARBA00022519"/>
    </source>
</evidence>
<dbReference type="PANTHER" id="PTHR22926">
    <property type="entry name" value="PHOSPHO-N-ACETYLMURAMOYL-PENTAPEPTIDE-TRANSFERASE"/>
    <property type="match status" value="1"/>
</dbReference>
<gene>
    <name evidence="12 13" type="primary">wecA</name>
    <name evidence="13" type="ORF">RGQ13_14450</name>
</gene>
<dbReference type="HAMAP" id="MF_02030">
    <property type="entry name" value="WecA_Gammaproteo"/>
    <property type="match status" value="1"/>
</dbReference>
<evidence type="ECO:0000313" key="13">
    <source>
        <dbReference type="EMBL" id="WNC71316.1"/>
    </source>
</evidence>
<feature type="transmembrane region" description="Helical" evidence="12">
    <location>
        <begin position="323"/>
        <end position="339"/>
    </location>
</feature>
<comment type="pathway">
    <text evidence="12">Bacterial outer membrane biogenesis; LPS O-antigen biosynthesis.</text>
</comment>
<keyword evidence="8 12" id="KW-0448">Lipopolysaccharide biosynthesis</keyword>
<keyword evidence="7 12" id="KW-0460">Magnesium</keyword>
<keyword evidence="2 12" id="KW-1003">Cell membrane</keyword>
<feature type="transmembrane region" description="Helical" evidence="12">
    <location>
        <begin position="134"/>
        <end position="154"/>
    </location>
</feature>
<feature type="transmembrane region" description="Helical" evidence="12">
    <location>
        <begin position="297"/>
        <end position="317"/>
    </location>
</feature>
<keyword evidence="3 12" id="KW-0997">Cell inner membrane</keyword>
<keyword evidence="9 12" id="KW-1133">Transmembrane helix</keyword>
<evidence type="ECO:0000256" key="7">
    <source>
        <dbReference type="ARBA" id="ARBA00022842"/>
    </source>
</evidence>
<feature type="transmembrane region" description="Helical" evidence="12">
    <location>
        <begin position="6"/>
        <end position="25"/>
    </location>
</feature>
<dbReference type="PANTHER" id="PTHR22926:SF3">
    <property type="entry name" value="UNDECAPRENYL-PHOSPHATE ALPHA-N-ACETYLGLUCOSAMINYL 1-PHOSPHATE TRANSFERASE"/>
    <property type="match status" value="1"/>
</dbReference>
<dbReference type="InterPro" id="IPR018480">
    <property type="entry name" value="PNAcMuramoyl-5peptid_Trfase_CS"/>
</dbReference>
<evidence type="ECO:0000256" key="8">
    <source>
        <dbReference type="ARBA" id="ARBA00022985"/>
    </source>
</evidence>
<comment type="catalytic activity">
    <reaction evidence="12">
        <text>di-trans,octa-cis-undecaprenyl phosphate + UDP-N-acetyl-alpha-D-glucosamine = N-acetyl-alpha-D-glucosaminyl-di-trans,octa-cis-undecaprenyl diphosphate + UMP</text>
        <dbReference type="Rhea" id="RHEA:28090"/>
        <dbReference type="ChEBI" id="CHEBI:57705"/>
        <dbReference type="ChEBI" id="CHEBI:57865"/>
        <dbReference type="ChEBI" id="CHEBI:60392"/>
        <dbReference type="ChEBI" id="CHEBI:62959"/>
        <dbReference type="EC" id="2.7.8.33"/>
    </reaction>
</comment>